<evidence type="ECO:0000259" key="4">
    <source>
        <dbReference type="Pfam" id="PF01370"/>
    </source>
</evidence>
<evidence type="ECO:0000256" key="1">
    <source>
        <dbReference type="ARBA" id="ARBA00022857"/>
    </source>
</evidence>
<proteinExistence type="predicted"/>
<dbReference type="Gene3D" id="3.90.25.10">
    <property type="entry name" value="UDP-galactose 4-epimerase, domain 1"/>
    <property type="match status" value="1"/>
</dbReference>
<organism evidence="5">
    <name type="scientific">Hydrogenobacter sp</name>
    <dbReference type="NCBI Taxonomy" id="2152829"/>
    <lineage>
        <taxon>Bacteria</taxon>
        <taxon>Pseudomonadati</taxon>
        <taxon>Aquificota</taxon>
        <taxon>Aquificia</taxon>
        <taxon>Aquificales</taxon>
        <taxon>Aquificaceae</taxon>
        <taxon>Hydrogenobacter</taxon>
    </lineage>
</organism>
<dbReference type="GO" id="GO:0005975">
    <property type="term" value="P:carbohydrate metabolic process"/>
    <property type="evidence" value="ECO:0007669"/>
    <property type="project" value="InterPro"/>
</dbReference>
<dbReference type="InterPro" id="IPR011912">
    <property type="entry name" value="Heptose_epim"/>
</dbReference>
<dbReference type="EC" id="5.1.3.20" evidence="5"/>
<dbReference type="GO" id="GO:0008712">
    <property type="term" value="F:ADP-glyceromanno-heptose 6-epimerase activity"/>
    <property type="evidence" value="ECO:0007669"/>
    <property type="project" value="UniProtKB-EC"/>
</dbReference>
<comment type="caution">
    <text evidence="5">The sequence shown here is derived from an EMBL/GenBank/DDBJ whole genome shotgun (WGS) entry which is preliminary data.</text>
</comment>
<keyword evidence="3" id="KW-0119">Carbohydrate metabolism</keyword>
<dbReference type="NCBIfam" id="TIGR02197">
    <property type="entry name" value="heptose_epim"/>
    <property type="match status" value="1"/>
</dbReference>
<evidence type="ECO:0000256" key="2">
    <source>
        <dbReference type="ARBA" id="ARBA00023235"/>
    </source>
</evidence>
<accession>A0A7C2ZGI0</accession>
<dbReference type="SUPFAM" id="SSF51735">
    <property type="entry name" value="NAD(P)-binding Rossmann-fold domains"/>
    <property type="match status" value="1"/>
</dbReference>
<dbReference type="AlphaFoldDB" id="A0A7C2ZGI0"/>
<reference evidence="5" key="1">
    <citation type="journal article" date="2020" name="mSystems">
        <title>Genome- and Community-Level Interaction Insights into Carbon Utilization and Element Cycling Functions of Hydrothermarchaeota in Hydrothermal Sediment.</title>
        <authorList>
            <person name="Zhou Z."/>
            <person name="Liu Y."/>
            <person name="Xu W."/>
            <person name="Pan J."/>
            <person name="Luo Z.H."/>
            <person name="Li M."/>
        </authorList>
    </citation>
    <scope>NUCLEOTIDE SEQUENCE [LARGE SCALE GENOMIC DNA]</scope>
    <source>
        <strain evidence="5">SpSt-132</strain>
    </source>
</reference>
<protein>
    <submittedName>
        <fullName evidence="5">ADP-glyceromanno-heptose 6-epimerase</fullName>
        <ecNumber evidence="5">5.1.3.20</ecNumber>
    </submittedName>
</protein>
<dbReference type="Pfam" id="PF01370">
    <property type="entry name" value="Epimerase"/>
    <property type="match status" value="1"/>
</dbReference>
<dbReference type="GO" id="GO:0050661">
    <property type="term" value="F:NADP binding"/>
    <property type="evidence" value="ECO:0007669"/>
    <property type="project" value="InterPro"/>
</dbReference>
<dbReference type="EMBL" id="DSFP01000033">
    <property type="protein sequence ID" value="HEW45766.1"/>
    <property type="molecule type" value="Genomic_DNA"/>
</dbReference>
<dbReference type="Gene3D" id="3.40.50.720">
    <property type="entry name" value="NAD(P)-binding Rossmann-like Domain"/>
    <property type="match status" value="1"/>
</dbReference>
<gene>
    <name evidence="5" type="primary">rfaD</name>
    <name evidence="5" type="ORF">ENO47_03735</name>
</gene>
<name>A0A7C2ZGI0_9AQUI</name>
<dbReference type="InterPro" id="IPR001509">
    <property type="entry name" value="Epimerase_deHydtase"/>
</dbReference>
<dbReference type="PANTHER" id="PTHR43103:SF3">
    <property type="entry name" value="ADP-L-GLYCERO-D-MANNO-HEPTOSE-6-EPIMERASE"/>
    <property type="match status" value="1"/>
</dbReference>
<dbReference type="InterPro" id="IPR036291">
    <property type="entry name" value="NAD(P)-bd_dom_sf"/>
</dbReference>
<dbReference type="PANTHER" id="PTHR43103">
    <property type="entry name" value="NUCLEOSIDE-DIPHOSPHATE-SUGAR EPIMERASE"/>
    <property type="match status" value="1"/>
</dbReference>
<sequence>MRVLITGGAGFIGSNLAKAIERHYPSAKVYVLDDFSSGHFKNLLGFKGEVITGDLSDSSLWEWLKNNFTFDVVFHKGAITDTTVQDQWKMLRVNTDSLRYILNACLYWNAKLIYASSAGVYGNTEPPMREEEGLVPENVYGFSKLMMDHIALSFMEENKHIQVVGFRYFNVYGPGEQYKGKTASMIYQLYRQMKEGKRPRLFKWGEQKRDFVYIEDVIEANLLALEKDVSGIFNIATGEARSFNEIVELLNRYLGTSYEVEYFDCPYDFYQKLTQANISKAERLLGYKPRYRLEEGIRDYLERLGESIRS</sequence>
<keyword evidence="2 5" id="KW-0413">Isomerase</keyword>
<evidence type="ECO:0000256" key="3">
    <source>
        <dbReference type="ARBA" id="ARBA00023277"/>
    </source>
</evidence>
<feature type="domain" description="NAD-dependent epimerase/dehydratase" evidence="4">
    <location>
        <begin position="3"/>
        <end position="236"/>
    </location>
</feature>
<evidence type="ECO:0000313" key="5">
    <source>
        <dbReference type="EMBL" id="HEW45766.1"/>
    </source>
</evidence>
<keyword evidence="1" id="KW-0521">NADP</keyword>